<reference evidence="2 3" key="1">
    <citation type="journal article" date="2015" name="Proc. Natl. Acad. Sci. U.S.A.">
        <title>The resurrection genome of Boea hygrometrica: A blueprint for survival of dehydration.</title>
        <authorList>
            <person name="Xiao L."/>
            <person name="Yang G."/>
            <person name="Zhang L."/>
            <person name="Yang X."/>
            <person name="Zhao S."/>
            <person name="Ji Z."/>
            <person name="Zhou Q."/>
            <person name="Hu M."/>
            <person name="Wang Y."/>
            <person name="Chen M."/>
            <person name="Xu Y."/>
            <person name="Jin H."/>
            <person name="Xiao X."/>
            <person name="Hu G."/>
            <person name="Bao F."/>
            <person name="Hu Y."/>
            <person name="Wan P."/>
            <person name="Li L."/>
            <person name="Deng X."/>
            <person name="Kuang T."/>
            <person name="Xiang C."/>
            <person name="Zhu J.K."/>
            <person name="Oliver M.J."/>
            <person name="He Y."/>
        </authorList>
    </citation>
    <scope>NUCLEOTIDE SEQUENCE [LARGE SCALE GENOMIC DNA]</scope>
    <source>
        <strain evidence="3">cv. XS01</strain>
    </source>
</reference>
<gene>
    <name evidence="2" type="ORF">F511_05553</name>
</gene>
<keyword evidence="3" id="KW-1185">Reference proteome</keyword>
<name>A0A2Z7CL26_9LAMI</name>
<accession>A0A2Z7CL26</accession>
<dbReference type="Proteomes" id="UP000250235">
    <property type="component" value="Unassembled WGS sequence"/>
</dbReference>
<protein>
    <submittedName>
        <fullName evidence="2">Uncharacterized protein</fullName>
    </submittedName>
</protein>
<evidence type="ECO:0000256" key="1">
    <source>
        <dbReference type="SAM" id="Phobius"/>
    </source>
</evidence>
<dbReference type="AlphaFoldDB" id="A0A2Z7CL26"/>
<sequence length="119" mass="13563">MTLNITIKLTDQEMQTAKAAPDWEVMVRCGWYQQLVVTIPFESLCLQLVHQSLVLKCLRLDHCRLRLDYPTTAGSILMFQLVQALLAIITAAGIIWPPPDYEQLTQLWTSPLLIQLPSK</sequence>
<keyword evidence="1" id="KW-1133">Transmembrane helix</keyword>
<keyword evidence="1" id="KW-0472">Membrane</keyword>
<dbReference type="EMBL" id="KQ996268">
    <property type="protein sequence ID" value="KZV45389.1"/>
    <property type="molecule type" value="Genomic_DNA"/>
</dbReference>
<keyword evidence="1" id="KW-0812">Transmembrane</keyword>
<evidence type="ECO:0000313" key="2">
    <source>
        <dbReference type="EMBL" id="KZV45389.1"/>
    </source>
</evidence>
<proteinExistence type="predicted"/>
<organism evidence="2 3">
    <name type="scientific">Dorcoceras hygrometricum</name>
    <dbReference type="NCBI Taxonomy" id="472368"/>
    <lineage>
        <taxon>Eukaryota</taxon>
        <taxon>Viridiplantae</taxon>
        <taxon>Streptophyta</taxon>
        <taxon>Embryophyta</taxon>
        <taxon>Tracheophyta</taxon>
        <taxon>Spermatophyta</taxon>
        <taxon>Magnoliopsida</taxon>
        <taxon>eudicotyledons</taxon>
        <taxon>Gunneridae</taxon>
        <taxon>Pentapetalae</taxon>
        <taxon>asterids</taxon>
        <taxon>lamiids</taxon>
        <taxon>Lamiales</taxon>
        <taxon>Gesneriaceae</taxon>
        <taxon>Didymocarpoideae</taxon>
        <taxon>Trichosporeae</taxon>
        <taxon>Loxocarpinae</taxon>
        <taxon>Dorcoceras</taxon>
    </lineage>
</organism>
<evidence type="ECO:0000313" key="3">
    <source>
        <dbReference type="Proteomes" id="UP000250235"/>
    </source>
</evidence>
<feature type="transmembrane region" description="Helical" evidence="1">
    <location>
        <begin position="76"/>
        <end position="96"/>
    </location>
</feature>